<feature type="compositionally biased region" description="Polar residues" evidence="1">
    <location>
        <begin position="117"/>
        <end position="127"/>
    </location>
</feature>
<evidence type="ECO:0000256" key="1">
    <source>
        <dbReference type="SAM" id="MobiDB-lite"/>
    </source>
</evidence>
<evidence type="ECO:0000313" key="3">
    <source>
        <dbReference type="Proteomes" id="UP001152622"/>
    </source>
</evidence>
<gene>
    <name evidence="2" type="ORF">SKAU_G00374170</name>
</gene>
<dbReference type="AlphaFoldDB" id="A0A9Q1EGM7"/>
<organism evidence="2 3">
    <name type="scientific">Synaphobranchus kaupii</name>
    <name type="common">Kaup's arrowtooth eel</name>
    <dbReference type="NCBI Taxonomy" id="118154"/>
    <lineage>
        <taxon>Eukaryota</taxon>
        <taxon>Metazoa</taxon>
        <taxon>Chordata</taxon>
        <taxon>Craniata</taxon>
        <taxon>Vertebrata</taxon>
        <taxon>Euteleostomi</taxon>
        <taxon>Actinopterygii</taxon>
        <taxon>Neopterygii</taxon>
        <taxon>Teleostei</taxon>
        <taxon>Anguilliformes</taxon>
        <taxon>Synaphobranchidae</taxon>
        <taxon>Synaphobranchus</taxon>
    </lineage>
</organism>
<reference evidence="2" key="1">
    <citation type="journal article" date="2023" name="Science">
        <title>Genome structures resolve the early diversification of teleost fishes.</title>
        <authorList>
            <person name="Parey E."/>
            <person name="Louis A."/>
            <person name="Montfort J."/>
            <person name="Bouchez O."/>
            <person name="Roques C."/>
            <person name="Iampietro C."/>
            <person name="Lluch J."/>
            <person name="Castinel A."/>
            <person name="Donnadieu C."/>
            <person name="Desvignes T."/>
            <person name="Floi Bucao C."/>
            <person name="Jouanno E."/>
            <person name="Wen M."/>
            <person name="Mejri S."/>
            <person name="Dirks R."/>
            <person name="Jansen H."/>
            <person name="Henkel C."/>
            <person name="Chen W.J."/>
            <person name="Zahm M."/>
            <person name="Cabau C."/>
            <person name="Klopp C."/>
            <person name="Thompson A.W."/>
            <person name="Robinson-Rechavi M."/>
            <person name="Braasch I."/>
            <person name="Lecointre G."/>
            <person name="Bobe J."/>
            <person name="Postlethwait J.H."/>
            <person name="Berthelot C."/>
            <person name="Roest Crollius H."/>
            <person name="Guiguen Y."/>
        </authorList>
    </citation>
    <scope>NUCLEOTIDE SEQUENCE</scope>
    <source>
        <strain evidence="2">WJC10195</strain>
    </source>
</reference>
<dbReference type="Proteomes" id="UP001152622">
    <property type="component" value="Chromosome 18"/>
</dbReference>
<name>A0A9Q1EGM7_SYNKA</name>
<feature type="region of interest" description="Disordered" evidence="1">
    <location>
        <begin position="93"/>
        <end position="127"/>
    </location>
</feature>
<dbReference type="EMBL" id="JAINUF010000018">
    <property type="protein sequence ID" value="KAJ8338451.1"/>
    <property type="molecule type" value="Genomic_DNA"/>
</dbReference>
<evidence type="ECO:0000313" key="2">
    <source>
        <dbReference type="EMBL" id="KAJ8338451.1"/>
    </source>
</evidence>
<accession>A0A9Q1EGM7</accession>
<sequence>MHKDASLSTRQDKKPQIILDFNFSKEGVDELQLIETVESSCSSRSWEGLPGPNLFPPGEGLQGLLQVQGVQRGGGGQQPVPAQQAHGVGPYHAVQGARRPGAEADWPRRHPPGSPSCRPTGSWSPGT</sequence>
<keyword evidence="3" id="KW-1185">Reference proteome</keyword>
<comment type="caution">
    <text evidence="2">The sequence shown here is derived from an EMBL/GenBank/DDBJ whole genome shotgun (WGS) entry which is preliminary data.</text>
</comment>
<proteinExistence type="predicted"/>
<protein>
    <submittedName>
        <fullName evidence="2">Uncharacterized protein</fullName>
    </submittedName>
</protein>